<feature type="region of interest" description="Disordered" evidence="6">
    <location>
        <begin position="141"/>
        <end position="163"/>
    </location>
</feature>
<feature type="modified residue" description="4-aspartylphosphate" evidence="5">
    <location>
        <position position="56"/>
    </location>
</feature>
<keyword evidence="4" id="KW-0804">Transcription</keyword>
<dbReference type="InterPro" id="IPR001789">
    <property type="entry name" value="Sig_transdc_resp-reg_receiver"/>
</dbReference>
<evidence type="ECO:0000259" key="8">
    <source>
        <dbReference type="PROSITE" id="PS50110"/>
    </source>
</evidence>
<keyword evidence="10" id="KW-1185">Reference proteome</keyword>
<dbReference type="PRINTS" id="PR00038">
    <property type="entry name" value="HTHLUXR"/>
</dbReference>
<keyword evidence="2" id="KW-0805">Transcription regulation</keyword>
<dbReference type="InterPro" id="IPR058245">
    <property type="entry name" value="NreC/VraR/RcsB-like_REC"/>
</dbReference>
<dbReference type="PROSITE" id="PS50110">
    <property type="entry name" value="RESPONSE_REGULATORY"/>
    <property type="match status" value="1"/>
</dbReference>
<proteinExistence type="predicted"/>
<dbReference type="InterPro" id="IPR039420">
    <property type="entry name" value="WalR-like"/>
</dbReference>
<dbReference type="SUPFAM" id="SSF46894">
    <property type="entry name" value="C-terminal effector domain of the bipartite response regulators"/>
    <property type="match status" value="1"/>
</dbReference>
<dbReference type="PROSITE" id="PS50043">
    <property type="entry name" value="HTH_LUXR_2"/>
    <property type="match status" value="1"/>
</dbReference>
<feature type="domain" description="Response regulatory" evidence="8">
    <location>
        <begin position="3"/>
        <end position="123"/>
    </location>
</feature>
<dbReference type="Pfam" id="PF00196">
    <property type="entry name" value="GerE"/>
    <property type="match status" value="1"/>
</dbReference>
<name>A0ABW3YR92_9ACTN</name>
<dbReference type="PROSITE" id="PS00622">
    <property type="entry name" value="HTH_LUXR_1"/>
    <property type="match status" value="1"/>
</dbReference>
<reference evidence="10" key="1">
    <citation type="journal article" date="2019" name="Int. J. Syst. Evol. Microbiol.">
        <title>The Global Catalogue of Microorganisms (GCM) 10K type strain sequencing project: providing services to taxonomists for standard genome sequencing and annotation.</title>
        <authorList>
            <consortium name="The Broad Institute Genomics Platform"/>
            <consortium name="The Broad Institute Genome Sequencing Center for Infectious Disease"/>
            <person name="Wu L."/>
            <person name="Ma J."/>
        </authorList>
    </citation>
    <scope>NUCLEOTIDE SEQUENCE [LARGE SCALE GENOMIC DNA]</scope>
    <source>
        <strain evidence="10">JCM 31037</strain>
    </source>
</reference>
<dbReference type="PANTHER" id="PTHR43214:SF24">
    <property type="entry name" value="TRANSCRIPTIONAL REGULATORY PROTEIN NARL-RELATED"/>
    <property type="match status" value="1"/>
</dbReference>
<evidence type="ECO:0000256" key="6">
    <source>
        <dbReference type="SAM" id="MobiDB-lite"/>
    </source>
</evidence>
<dbReference type="InterPro" id="IPR011006">
    <property type="entry name" value="CheY-like_superfamily"/>
</dbReference>
<dbReference type="RefSeq" id="WP_377579284.1">
    <property type="nucleotide sequence ID" value="NZ_JBHTMP010000121.1"/>
</dbReference>
<dbReference type="SUPFAM" id="SSF52172">
    <property type="entry name" value="CheY-like"/>
    <property type="match status" value="1"/>
</dbReference>
<gene>
    <name evidence="9" type="ORF">ACFQ4H_34090</name>
</gene>
<dbReference type="SMART" id="SM00421">
    <property type="entry name" value="HTH_LUXR"/>
    <property type="match status" value="1"/>
</dbReference>
<protein>
    <submittedName>
        <fullName evidence="9">LuxR C-terminal-related transcriptional regulator</fullName>
    </submittedName>
</protein>
<keyword evidence="3" id="KW-0238">DNA-binding</keyword>
<dbReference type="CDD" id="cd17535">
    <property type="entry name" value="REC_NarL-like"/>
    <property type="match status" value="1"/>
</dbReference>
<keyword evidence="1 5" id="KW-0597">Phosphoprotein</keyword>
<feature type="domain" description="HTH luxR-type" evidence="7">
    <location>
        <begin position="170"/>
        <end position="235"/>
    </location>
</feature>
<evidence type="ECO:0000259" key="7">
    <source>
        <dbReference type="PROSITE" id="PS50043"/>
    </source>
</evidence>
<sequence length="252" mass="25990">MIRLAIVDDQALVREGLSLILAAQSDIEVVAALPDGPALLDFVARHPDAADVILLDLCLPGEDGVQTLGRVRRRFPGAGVRVLMLTTIGRAVDIQRALAAGADGFVLKDATGDELAAAVRGAYGGVTALSASVAEVLWPGRRDTVDGSGPGPDGRSDVRPPAAGNLLDSPAARIAALTPREREILDLLAEGLANQDIARSLHLAERTVKTHVSSVLAKLGVASRTQAALLARDLSDARGTFPSAGVASAGPR</sequence>
<evidence type="ECO:0000256" key="1">
    <source>
        <dbReference type="ARBA" id="ARBA00022553"/>
    </source>
</evidence>
<dbReference type="CDD" id="cd06170">
    <property type="entry name" value="LuxR_C_like"/>
    <property type="match status" value="1"/>
</dbReference>
<dbReference type="EMBL" id="JBHTMP010000121">
    <property type="protein sequence ID" value="MFD1326121.1"/>
    <property type="molecule type" value="Genomic_DNA"/>
</dbReference>
<evidence type="ECO:0000313" key="9">
    <source>
        <dbReference type="EMBL" id="MFD1326121.1"/>
    </source>
</evidence>
<dbReference type="InterPro" id="IPR000792">
    <property type="entry name" value="Tscrpt_reg_LuxR_C"/>
</dbReference>
<dbReference type="Pfam" id="PF00072">
    <property type="entry name" value="Response_reg"/>
    <property type="match status" value="1"/>
</dbReference>
<evidence type="ECO:0000256" key="3">
    <source>
        <dbReference type="ARBA" id="ARBA00023125"/>
    </source>
</evidence>
<accession>A0ABW3YR92</accession>
<dbReference type="SMART" id="SM00448">
    <property type="entry name" value="REC"/>
    <property type="match status" value="1"/>
</dbReference>
<evidence type="ECO:0000256" key="4">
    <source>
        <dbReference type="ARBA" id="ARBA00023163"/>
    </source>
</evidence>
<dbReference type="Gene3D" id="3.40.50.2300">
    <property type="match status" value="1"/>
</dbReference>
<organism evidence="9 10">
    <name type="scientific">Micromonospora sonneratiae</name>
    <dbReference type="NCBI Taxonomy" id="1184706"/>
    <lineage>
        <taxon>Bacteria</taxon>
        <taxon>Bacillati</taxon>
        <taxon>Actinomycetota</taxon>
        <taxon>Actinomycetes</taxon>
        <taxon>Micromonosporales</taxon>
        <taxon>Micromonosporaceae</taxon>
        <taxon>Micromonospora</taxon>
    </lineage>
</organism>
<dbReference type="Proteomes" id="UP001597260">
    <property type="component" value="Unassembled WGS sequence"/>
</dbReference>
<evidence type="ECO:0000256" key="2">
    <source>
        <dbReference type="ARBA" id="ARBA00023015"/>
    </source>
</evidence>
<evidence type="ECO:0000256" key="5">
    <source>
        <dbReference type="PROSITE-ProRule" id="PRU00169"/>
    </source>
</evidence>
<dbReference type="InterPro" id="IPR016032">
    <property type="entry name" value="Sig_transdc_resp-reg_C-effctor"/>
</dbReference>
<dbReference type="PANTHER" id="PTHR43214">
    <property type="entry name" value="TWO-COMPONENT RESPONSE REGULATOR"/>
    <property type="match status" value="1"/>
</dbReference>
<evidence type="ECO:0000313" key="10">
    <source>
        <dbReference type="Proteomes" id="UP001597260"/>
    </source>
</evidence>
<comment type="caution">
    <text evidence="9">The sequence shown here is derived from an EMBL/GenBank/DDBJ whole genome shotgun (WGS) entry which is preliminary data.</text>
</comment>